<dbReference type="EMBL" id="LNQL01000007">
    <property type="protein sequence ID" value="KSU47644.1"/>
    <property type="molecule type" value="Genomic_DNA"/>
</dbReference>
<evidence type="ECO:0008006" key="5">
    <source>
        <dbReference type="Google" id="ProtNLM"/>
    </source>
</evidence>
<feature type="compositionally biased region" description="Basic and acidic residues" evidence="1">
    <location>
        <begin position="243"/>
        <end position="252"/>
    </location>
</feature>
<gene>
    <name evidence="3" type="ORF">AS033_15430</name>
</gene>
<feature type="transmembrane region" description="Helical" evidence="2">
    <location>
        <begin position="51"/>
        <end position="71"/>
    </location>
</feature>
<dbReference type="OrthoDB" id="565380at2"/>
<comment type="caution">
    <text evidence="3">The sequence shown here is derived from an EMBL/GenBank/DDBJ whole genome shotgun (WGS) entry which is preliminary data.</text>
</comment>
<accession>A0A0V8GBK5</accession>
<name>A0A0V8GBK5_9BACL</name>
<sequence>MQIRRGILLVVIAIVYLLLFTITFWSIIGLFITILGLYFYFKPRLRSPVKYPVVVVWLGVFIAFAISIYMVKGTETQNAEIKSSSKDSKTLIAFKKEATELKTSLQNTQRKLKEQQQEIKKLKEELTRKEELRLQAVESYQEEADKRSALESELKEEETKRIAAEEKVDELQSSLASIETLMEESENLADEEYEEIPEEEYVEEEVPTELEYDPNGADRDCGDFSSAQAAQDFYLAAGGPVNDPHDLDRDNDGNACDWN</sequence>
<evidence type="ECO:0000313" key="3">
    <source>
        <dbReference type="EMBL" id="KSU47644.1"/>
    </source>
</evidence>
<dbReference type="RefSeq" id="WP_058266007.1">
    <property type="nucleotide sequence ID" value="NZ_FMYN01000007.1"/>
</dbReference>
<dbReference type="Proteomes" id="UP000053797">
    <property type="component" value="Unassembled WGS sequence"/>
</dbReference>
<keyword evidence="2" id="KW-0812">Transmembrane</keyword>
<feature type="compositionally biased region" description="Acidic residues" evidence="1">
    <location>
        <begin position="185"/>
        <end position="212"/>
    </location>
</feature>
<proteinExistence type="predicted"/>
<dbReference type="AlphaFoldDB" id="A0A0V8GBK5"/>
<evidence type="ECO:0000313" key="4">
    <source>
        <dbReference type="Proteomes" id="UP000053797"/>
    </source>
</evidence>
<reference evidence="3 4" key="1">
    <citation type="journal article" date="2015" name="Int. J. Syst. Evol. Microbiol.">
        <title>Exiguobacterium enclense sp. nov., isolated from sediment.</title>
        <authorList>
            <person name="Dastager S.G."/>
            <person name="Mawlankar R."/>
            <person name="Sonalkar V.V."/>
            <person name="Thorat M.N."/>
            <person name="Mual P."/>
            <person name="Verma A."/>
            <person name="Krishnamurthi S."/>
            <person name="Tang S.K."/>
            <person name="Li W.J."/>
        </authorList>
    </citation>
    <scope>NUCLEOTIDE SEQUENCE [LARGE SCALE GENOMIC DNA]</scope>
    <source>
        <strain evidence="3 4">NIO-1109</strain>
    </source>
</reference>
<keyword evidence="2" id="KW-0472">Membrane</keyword>
<feature type="region of interest" description="Disordered" evidence="1">
    <location>
        <begin position="185"/>
        <end position="259"/>
    </location>
</feature>
<organism evidence="3 4">
    <name type="scientific">Exiguobacterium indicum</name>
    <dbReference type="NCBI Taxonomy" id="296995"/>
    <lineage>
        <taxon>Bacteria</taxon>
        <taxon>Bacillati</taxon>
        <taxon>Bacillota</taxon>
        <taxon>Bacilli</taxon>
        <taxon>Bacillales</taxon>
        <taxon>Bacillales Family XII. Incertae Sedis</taxon>
        <taxon>Exiguobacterium</taxon>
    </lineage>
</organism>
<protein>
    <recommendedName>
        <fullName evidence="5">Excalibur calcium-binding domain-containing protein</fullName>
    </recommendedName>
</protein>
<evidence type="ECO:0000256" key="2">
    <source>
        <dbReference type="SAM" id="Phobius"/>
    </source>
</evidence>
<feature type="transmembrane region" description="Helical" evidence="2">
    <location>
        <begin position="7"/>
        <end position="39"/>
    </location>
</feature>
<keyword evidence="2" id="KW-1133">Transmembrane helix</keyword>
<evidence type="ECO:0000256" key="1">
    <source>
        <dbReference type="SAM" id="MobiDB-lite"/>
    </source>
</evidence>